<evidence type="ECO:0000256" key="7">
    <source>
        <dbReference type="ARBA" id="ARBA00023170"/>
    </source>
</evidence>
<dbReference type="GeneID" id="105844903"/>
<dbReference type="PANTHER" id="PTHR24247">
    <property type="entry name" value="5-HYDROXYTRYPTAMINE RECEPTOR"/>
    <property type="match status" value="1"/>
</dbReference>
<comment type="subcellular location">
    <subcellularLocation>
        <location evidence="1">Cell membrane</location>
        <topology evidence="1">Multi-pass membrane protein</topology>
    </subcellularLocation>
</comment>
<keyword evidence="2" id="KW-1003">Cell membrane</keyword>
<evidence type="ECO:0000256" key="8">
    <source>
        <dbReference type="ARBA" id="ARBA00023224"/>
    </source>
</evidence>
<dbReference type="Gene3D" id="1.20.1070.10">
    <property type="entry name" value="Rhodopsin 7-helix transmembrane proteins"/>
    <property type="match status" value="1"/>
</dbReference>
<feature type="transmembrane region" description="Helical" evidence="9">
    <location>
        <begin position="157"/>
        <end position="182"/>
    </location>
</feature>
<keyword evidence="11" id="KW-1185">Reference proteome</keyword>
<dbReference type="PROSITE" id="PS50262">
    <property type="entry name" value="G_PROTEIN_RECEP_F1_2"/>
    <property type="match status" value="1"/>
</dbReference>
<evidence type="ECO:0000259" key="10">
    <source>
        <dbReference type="PROSITE" id="PS50262"/>
    </source>
</evidence>
<keyword evidence="8" id="KW-0807">Transducer</keyword>
<evidence type="ECO:0000313" key="12">
    <source>
        <dbReference type="RefSeq" id="XP_065651862.1"/>
    </source>
</evidence>
<evidence type="ECO:0000256" key="2">
    <source>
        <dbReference type="ARBA" id="ARBA00022475"/>
    </source>
</evidence>
<dbReference type="RefSeq" id="XP_012557479.1">
    <property type="nucleotide sequence ID" value="XM_012702025.3"/>
</dbReference>
<dbReference type="InterPro" id="IPR000276">
    <property type="entry name" value="GPCR_Rhodpsn"/>
</dbReference>
<feature type="transmembrane region" description="Helical" evidence="9">
    <location>
        <begin position="46"/>
        <end position="68"/>
    </location>
</feature>
<evidence type="ECO:0000256" key="6">
    <source>
        <dbReference type="ARBA" id="ARBA00023136"/>
    </source>
</evidence>
<organism evidence="11 12">
    <name type="scientific">Hydra vulgaris</name>
    <name type="common">Hydra</name>
    <name type="synonym">Hydra attenuata</name>
    <dbReference type="NCBI Taxonomy" id="6087"/>
    <lineage>
        <taxon>Eukaryota</taxon>
        <taxon>Metazoa</taxon>
        <taxon>Cnidaria</taxon>
        <taxon>Hydrozoa</taxon>
        <taxon>Hydroidolina</taxon>
        <taxon>Anthoathecata</taxon>
        <taxon>Aplanulata</taxon>
        <taxon>Hydridae</taxon>
        <taxon>Hydra</taxon>
    </lineage>
</organism>
<dbReference type="InterPro" id="IPR017452">
    <property type="entry name" value="GPCR_Rhodpsn_7TM"/>
</dbReference>
<feature type="domain" description="G-protein coupled receptors family 1 profile" evidence="10">
    <location>
        <begin position="24"/>
        <end position="254"/>
    </location>
</feature>
<name>A0ABM4BRT4_HYDVU</name>
<proteinExistence type="predicted"/>
<evidence type="ECO:0000256" key="4">
    <source>
        <dbReference type="ARBA" id="ARBA00022989"/>
    </source>
</evidence>
<gene>
    <name evidence="12" type="primary">LOC105844903</name>
</gene>
<feature type="transmembrane region" description="Helical" evidence="9">
    <location>
        <begin position="203"/>
        <end position="227"/>
    </location>
</feature>
<dbReference type="SUPFAM" id="SSF81321">
    <property type="entry name" value="Family A G protein-coupled receptor-like"/>
    <property type="match status" value="1"/>
</dbReference>
<evidence type="ECO:0000256" key="1">
    <source>
        <dbReference type="ARBA" id="ARBA00004651"/>
    </source>
</evidence>
<keyword evidence="3 9" id="KW-0812">Transmembrane</keyword>
<dbReference type="Pfam" id="PF00001">
    <property type="entry name" value="7tm_1"/>
    <property type="match status" value="1"/>
</dbReference>
<dbReference type="PANTHER" id="PTHR24247:SF202">
    <property type="entry name" value="5-HYDROXYTRYPTAMINE RECEPTOR 1"/>
    <property type="match status" value="1"/>
</dbReference>
<accession>A0ABM4BRT4</accession>
<protein>
    <submittedName>
        <fullName evidence="12">Octopamine receptor 1 isoform X2</fullName>
    </submittedName>
</protein>
<feature type="transmembrane region" description="Helical" evidence="9">
    <location>
        <begin position="12"/>
        <end position="34"/>
    </location>
</feature>
<evidence type="ECO:0000256" key="9">
    <source>
        <dbReference type="SAM" id="Phobius"/>
    </source>
</evidence>
<keyword evidence="4 9" id="KW-1133">Transmembrane helix</keyword>
<keyword evidence="7 12" id="KW-0675">Receptor</keyword>
<dbReference type="SMART" id="SM01381">
    <property type="entry name" value="7TM_GPCR_Srsx"/>
    <property type="match status" value="1"/>
</dbReference>
<evidence type="ECO:0000256" key="3">
    <source>
        <dbReference type="ARBA" id="ARBA00022692"/>
    </source>
</evidence>
<dbReference type="RefSeq" id="XP_065651862.1">
    <property type="nucleotide sequence ID" value="XM_065795790.1"/>
</dbReference>
<sequence length="272" mass="30773">MTKTVLEIVEIVVLVTVVLCALVGNCLIILAFIVGSKTVKTLRNYFIVNLAVADLMVVCLSLPLWIVSRIDVKLIHDAQIAKYFSAFDVLCGTTSILNLAAISLERMYAVNCPVRHFNLTPLPVLLVIAATWTIGFLLTAAKFVINIEKSNREYTVLLFVLAYLVPVFVIIVSYFIIYCYAISKTKGKSRCSRLKRDLKAAKTISVIIGLFILCWSPFFFINILYVFEIRSTTNVINISKLMHYSNSMMNFFVYGLRSRDFKRSFQSLLKCS</sequence>
<feature type="transmembrane region" description="Helical" evidence="9">
    <location>
        <begin position="80"/>
        <end position="101"/>
    </location>
</feature>
<reference evidence="12" key="1">
    <citation type="submission" date="2025-08" db="UniProtKB">
        <authorList>
            <consortium name="RefSeq"/>
        </authorList>
    </citation>
    <scope>IDENTIFICATION</scope>
</reference>
<dbReference type="Proteomes" id="UP001652625">
    <property type="component" value="Chromosome 04"/>
</dbReference>
<keyword evidence="5" id="KW-0297">G-protein coupled receptor</keyword>
<evidence type="ECO:0000313" key="11">
    <source>
        <dbReference type="Proteomes" id="UP001652625"/>
    </source>
</evidence>
<evidence type="ECO:0000256" key="5">
    <source>
        <dbReference type="ARBA" id="ARBA00023040"/>
    </source>
</evidence>
<feature type="transmembrane region" description="Helical" evidence="9">
    <location>
        <begin position="122"/>
        <end position="145"/>
    </location>
</feature>
<keyword evidence="6 9" id="KW-0472">Membrane</keyword>
<dbReference type="PRINTS" id="PR00237">
    <property type="entry name" value="GPCRRHODOPSN"/>
</dbReference>